<dbReference type="PROSITE" id="PS01136">
    <property type="entry name" value="UPF0034"/>
    <property type="match status" value="1"/>
</dbReference>
<feature type="binding site" evidence="14">
    <location>
        <position position="148"/>
    </location>
    <ligand>
        <name>FMN</name>
        <dbReference type="ChEBI" id="CHEBI:58210"/>
    </ligand>
</feature>
<keyword evidence="5 12" id="KW-0288">FMN</keyword>
<evidence type="ECO:0000256" key="5">
    <source>
        <dbReference type="ARBA" id="ARBA00022643"/>
    </source>
</evidence>
<evidence type="ECO:0000256" key="11">
    <source>
        <dbReference type="ARBA" id="ARBA00048802"/>
    </source>
</evidence>
<evidence type="ECO:0000259" key="15">
    <source>
        <dbReference type="Pfam" id="PF01207"/>
    </source>
</evidence>
<comment type="catalytic activity">
    <reaction evidence="11">
        <text>a 5,6-dihydrouridine in tRNA + NAD(+) = a uridine in tRNA + NADH + H(+)</text>
        <dbReference type="Rhea" id="RHEA:54452"/>
        <dbReference type="Rhea" id="RHEA-COMP:13339"/>
        <dbReference type="Rhea" id="RHEA-COMP:13887"/>
        <dbReference type="ChEBI" id="CHEBI:15378"/>
        <dbReference type="ChEBI" id="CHEBI:57540"/>
        <dbReference type="ChEBI" id="CHEBI:57945"/>
        <dbReference type="ChEBI" id="CHEBI:65315"/>
        <dbReference type="ChEBI" id="CHEBI:74443"/>
    </reaction>
</comment>
<dbReference type="Proteomes" id="UP000230251">
    <property type="component" value="Unassembled WGS sequence"/>
</dbReference>
<feature type="binding site" evidence="14">
    <location>
        <begin position="17"/>
        <end position="19"/>
    </location>
    <ligand>
        <name>FMN</name>
        <dbReference type="ChEBI" id="CHEBI:58210"/>
    </ligand>
</feature>
<feature type="binding site" evidence="14">
    <location>
        <begin position="232"/>
        <end position="233"/>
    </location>
    <ligand>
        <name>FMN</name>
        <dbReference type="ChEBI" id="CHEBI:58210"/>
    </ligand>
</feature>
<feature type="domain" description="DUS-like FMN-binding" evidence="15">
    <location>
        <begin position="15"/>
        <end position="320"/>
    </location>
</feature>
<name>A0A2M8EP13_9BACT</name>
<evidence type="ECO:0000256" key="13">
    <source>
        <dbReference type="PIRSR" id="PIRSR006621-1"/>
    </source>
</evidence>
<evidence type="ECO:0000313" key="16">
    <source>
        <dbReference type="EMBL" id="PJC24475.1"/>
    </source>
</evidence>
<keyword evidence="4 12" id="KW-0285">Flavoprotein</keyword>
<comment type="caution">
    <text evidence="16">The sequence shown here is derived from an EMBL/GenBank/DDBJ whole genome shotgun (WGS) entry which is preliminary data.</text>
</comment>
<proteinExistence type="inferred from homology"/>
<dbReference type="Gene3D" id="3.20.20.70">
    <property type="entry name" value="Aldolase class I"/>
    <property type="match status" value="1"/>
</dbReference>
<evidence type="ECO:0000256" key="2">
    <source>
        <dbReference type="ARBA" id="ARBA00002790"/>
    </source>
</evidence>
<dbReference type="Pfam" id="PF01207">
    <property type="entry name" value="Dus"/>
    <property type="match status" value="1"/>
</dbReference>
<dbReference type="InterPro" id="IPR018517">
    <property type="entry name" value="tRNA_hU_synthase_CS"/>
</dbReference>
<dbReference type="GO" id="GO:0017150">
    <property type="term" value="F:tRNA dihydrouridine synthase activity"/>
    <property type="evidence" value="ECO:0007669"/>
    <property type="project" value="InterPro"/>
</dbReference>
<sequence>MKFDWKKIKKPILGLSPMADMTDGAYSKIVRGVVNEKIANSGLVIFREMISAEAIVRENEKTEEMAVIDDVERPVIQQIFGADPKVMTEAAKIIERKFKPDGIDINMGCPVYKMTSNFNGAALMKDPKLAAEIVSAVKNAVSIPVSVKIRAGWSDPTECIEFAKIIENAGADLISVHGRTQKQVYTGKTNREVVARVKETVSIPVLYNGDIFSWQDYFEALKETKCDGALIARGALGNPWIFSQIEQMSTNIKPDKIILPDRVVIVLKHLDLHLKQYGENKVSTFRKHLSWYFKGITNFKKYKQQIMTTNNRDELEKILKEIAS</sequence>
<evidence type="ECO:0000256" key="7">
    <source>
        <dbReference type="ARBA" id="ARBA00022857"/>
    </source>
</evidence>
<feature type="binding site" evidence="14">
    <location>
        <position position="78"/>
    </location>
    <ligand>
        <name>FMN</name>
        <dbReference type="ChEBI" id="CHEBI:58210"/>
    </ligand>
</feature>
<dbReference type="InterPro" id="IPR013785">
    <property type="entry name" value="Aldolase_TIM"/>
</dbReference>
<dbReference type="EMBL" id="PFSI01000037">
    <property type="protein sequence ID" value="PJC24475.1"/>
    <property type="molecule type" value="Genomic_DNA"/>
</dbReference>
<evidence type="ECO:0000256" key="14">
    <source>
        <dbReference type="PIRSR" id="PIRSR006621-2"/>
    </source>
</evidence>
<comment type="cofactor">
    <cofactor evidence="1 12 14">
        <name>FMN</name>
        <dbReference type="ChEBI" id="CHEBI:58210"/>
    </cofactor>
</comment>
<dbReference type="PIRSF" id="PIRSF006621">
    <property type="entry name" value="Dus"/>
    <property type="match status" value="1"/>
</dbReference>
<dbReference type="GO" id="GO:0000049">
    <property type="term" value="F:tRNA binding"/>
    <property type="evidence" value="ECO:0007669"/>
    <property type="project" value="UniProtKB-KW"/>
</dbReference>
<feature type="binding site" evidence="14">
    <location>
        <position position="177"/>
    </location>
    <ligand>
        <name>FMN</name>
        <dbReference type="ChEBI" id="CHEBI:58210"/>
    </ligand>
</feature>
<reference evidence="17" key="1">
    <citation type="submission" date="2017-09" db="EMBL/GenBank/DDBJ databases">
        <title>Depth-based differentiation of microbial function through sediment-hosted aquifers and enrichment of novel symbionts in the deep terrestrial subsurface.</title>
        <authorList>
            <person name="Probst A.J."/>
            <person name="Ladd B."/>
            <person name="Jarett J.K."/>
            <person name="Geller-Mcgrath D.E."/>
            <person name="Sieber C.M.K."/>
            <person name="Emerson J.B."/>
            <person name="Anantharaman K."/>
            <person name="Thomas B.C."/>
            <person name="Malmstrom R."/>
            <person name="Stieglmeier M."/>
            <person name="Klingl A."/>
            <person name="Woyke T."/>
            <person name="Ryan C.M."/>
            <person name="Banfield J.F."/>
        </authorList>
    </citation>
    <scope>NUCLEOTIDE SEQUENCE [LARGE SCALE GENOMIC DNA]</scope>
</reference>
<dbReference type="InterPro" id="IPR024036">
    <property type="entry name" value="tRNA-dHydroUridine_Synthase_C"/>
</dbReference>
<dbReference type="EC" id="1.3.1.-" evidence="12"/>
<evidence type="ECO:0000256" key="8">
    <source>
        <dbReference type="ARBA" id="ARBA00022884"/>
    </source>
</evidence>
<dbReference type="Gene3D" id="1.10.1200.80">
    <property type="entry name" value="Putative flavin oxidoreducatase, domain 2"/>
    <property type="match status" value="1"/>
</dbReference>
<comment type="catalytic activity">
    <reaction evidence="10">
        <text>a 5,6-dihydrouridine in tRNA + NADP(+) = a uridine in tRNA + NADPH + H(+)</text>
        <dbReference type="Rhea" id="RHEA:23624"/>
        <dbReference type="Rhea" id="RHEA-COMP:13339"/>
        <dbReference type="Rhea" id="RHEA-COMP:13887"/>
        <dbReference type="ChEBI" id="CHEBI:15378"/>
        <dbReference type="ChEBI" id="CHEBI:57783"/>
        <dbReference type="ChEBI" id="CHEBI:58349"/>
        <dbReference type="ChEBI" id="CHEBI:65315"/>
        <dbReference type="ChEBI" id="CHEBI:74443"/>
    </reaction>
</comment>
<evidence type="ECO:0000256" key="9">
    <source>
        <dbReference type="ARBA" id="ARBA00023002"/>
    </source>
</evidence>
<dbReference type="PANTHER" id="PTHR45846">
    <property type="entry name" value="TRNA-DIHYDROURIDINE(47) SYNTHASE [NAD(P)(+)]-LIKE"/>
    <property type="match status" value="1"/>
</dbReference>
<protein>
    <recommendedName>
        <fullName evidence="12">tRNA-dihydrouridine synthase</fullName>
        <ecNumber evidence="12">1.3.1.-</ecNumber>
    </recommendedName>
</protein>
<evidence type="ECO:0000256" key="12">
    <source>
        <dbReference type="PIRNR" id="PIRNR006621"/>
    </source>
</evidence>
<evidence type="ECO:0000313" key="17">
    <source>
        <dbReference type="Proteomes" id="UP000230251"/>
    </source>
</evidence>
<keyword evidence="3" id="KW-0820">tRNA-binding</keyword>
<dbReference type="PANTHER" id="PTHR45846:SF1">
    <property type="entry name" value="TRNA-DIHYDROURIDINE(47) SYNTHASE [NAD(P)(+)]-LIKE"/>
    <property type="match status" value="1"/>
</dbReference>
<dbReference type="AlphaFoldDB" id="A0A2M8EP13"/>
<dbReference type="InterPro" id="IPR004652">
    <property type="entry name" value="DusB-like"/>
</dbReference>
<evidence type="ECO:0000256" key="6">
    <source>
        <dbReference type="ARBA" id="ARBA00022694"/>
    </source>
</evidence>
<dbReference type="GO" id="GO:0050660">
    <property type="term" value="F:flavin adenine dinucleotide binding"/>
    <property type="evidence" value="ECO:0007669"/>
    <property type="project" value="InterPro"/>
</dbReference>
<evidence type="ECO:0000256" key="1">
    <source>
        <dbReference type="ARBA" id="ARBA00001917"/>
    </source>
</evidence>
<keyword evidence="7" id="KW-0521">NADP</keyword>
<gene>
    <name evidence="16" type="ORF">CO057_02670</name>
</gene>
<comment type="function">
    <text evidence="2 12">Catalyzes the synthesis of 5,6-dihydrouridine (D), a modified base found in the D-loop of most tRNAs, via the reduction of the C5-C6 double bond in target uridines.</text>
</comment>
<dbReference type="CDD" id="cd02801">
    <property type="entry name" value="DUS_like_FMN"/>
    <property type="match status" value="1"/>
</dbReference>
<dbReference type="InterPro" id="IPR001269">
    <property type="entry name" value="DUS_fam"/>
</dbReference>
<evidence type="ECO:0000256" key="10">
    <source>
        <dbReference type="ARBA" id="ARBA00048205"/>
    </source>
</evidence>
<evidence type="ECO:0000256" key="4">
    <source>
        <dbReference type="ARBA" id="ARBA00022630"/>
    </source>
</evidence>
<organism evidence="16 17">
    <name type="scientific">Candidatus Uhrbacteria bacterium CG_4_9_14_0_2_um_filter_41_50</name>
    <dbReference type="NCBI Taxonomy" id="1975031"/>
    <lineage>
        <taxon>Bacteria</taxon>
        <taxon>Candidatus Uhriibacteriota</taxon>
    </lineage>
</organism>
<accession>A0A2M8EP13</accession>
<keyword evidence="14" id="KW-0547">Nucleotide-binding</keyword>
<feature type="active site" description="Proton donor" evidence="13">
    <location>
        <position position="109"/>
    </location>
</feature>
<dbReference type="NCBIfam" id="TIGR00737">
    <property type="entry name" value="nifR3_yhdG"/>
    <property type="match status" value="1"/>
</dbReference>
<keyword evidence="9 12" id="KW-0560">Oxidoreductase</keyword>
<evidence type="ECO:0000256" key="3">
    <source>
        <dbReference type="ARBA" id="ARBA00022555"/>
    </source>
</evidence>
<keyword evidence="6 12" id="KW-0819">tRNA processing</keyword>
<dbReference type="InterPro" id="IPR035587">
    <property type="entry name" value="DUS-like_FMN-bd"/>
</dbReference>
<comment type="similarity">
    <text evidence="12">Belongs to the dus family.</text>
</comment>
<keyword evidence="8" id="KW-0694">RNA-binding</keyword>
<dbReference type="SUPFAM" id="SSF51395">
    <property type="entry name" value="FMN-linked oxidoreductases"/>
    <property type="match status" value="1"/>
</dbReference>